<dbReference type="Proteomes" id="UP000270649">
    <property type="component" value="Unassembled WGS sequence"/>
</dbReference>
<proteinExistence type="predicted"/>
<evidence type="ECO:0000313" key="1">
    <source>
        <dbReference type="EMBL" id="RMB62537.1"/>
    </source>
</evidence>
<evidence type="ECO:0008006" key="3">
    <source>
        <dbReference type="Google" id="ProtNLM"/>
    </source>
</evidence>
<evidence type="ECO:0000313" key="2">
    <source>
        <dbReference type="Proteomes" id="UP000270649"/>
    </source>
</evidence>
<protein>
    <recommendedName>
        <fullName evidence="3">Acetyl xylan esterase domain-containing protein</fullName>
    </recommendedName>
</protein>
<accession>A0A3M0GDJ1</accession>
<dbReference type="AlphaFoldDB" id="A0A3M0GDJ1"/>
<reference evidence="1 2" key="1">
    <citation type="submission" date="2018-10" db="EMBL/GenBank/DDBJ databases">
        <title>Corynebacterium macginleyi genome sequencing and assembly of the type strain and two clinical samples.</title>
        <authorList>
            <person name="Bernier A.-M."/>
            <person name="Bernard K."/>
        </authorList>
    </citation>
    <scope>NUCLEOTIDE SEQUENCE [LARGE SCALE GENOMIC DNA]</scope>
    <source>
        <strain evidence="1 2">NML 120205</strain>
    </source>
</reference>
<organism evidence="1 2">
    <name type="scientific">Corynebacterium macginleyi</name>
    <dbReference type="NCBI Taxonomy" id="38290"/>
    <lineage>
        <taxon>Bacteria</taxon>
        <taxon>Bacillati</taxon>
        <taxon>Actinomycetota</taxon>
        <taxon>Actinomycetes</taxon>
        <taxon>Mycobacteriales</taxon>
        <taxon>Corynebacteriaceae</taxon>
        <taxon>Corynebacterium</taxon>
    </lineage>
</organism>
<dbReference type="EMBL" id="REGC01000004">
    <property type="protein sequence ID" value="RMB62537.1"/>
    <property type="molecule type" value="Genomic_DNA"/>
</dbReference>
<gene>
    <name evidence="1" type="ORF">D9543_04260</name>
</gene>
<dbReference type="RefSeq" id="WP_121927621.1">
    <property type="nucleotide sequence ID" value="NZ_JAACBT010000029.1"/>
</dbReference>
<sequence length="81" mass="9407">MRVFYEVGSLEPFLLEENREFAAALRTTLGSRAHARKYPGGHDYMCWRRSIIDALRWFNTALERDSIFLSPYEGIASPKSH</sequence>
<dbReference type="SUPFAM" id="SSF53474">
    <property type="entry name" value="alpha/beta-Hydrolases"/>
    <property type="match status" value="1"/>
</dbReference>
<dbReference type="InterPro" id="IPR029058">
    <property type="entry name" value="AB_hydrolase_fold"/>
</dbReference>
<comment type="caution">
    <text evidence="1">The sequence shown here is derived from an EMBL/GenBank/DDBJ whole genome shotgun (WGS) entry which is preliminary data.</text>
</comment>
<dbReference type="Gene3D" id="3.40.50.1820">
    <property type="entry name" value="alpha/beta hydrolase"/>
    <property type="match status" value="1"/>
</dbReference>
<name>A0A3M0GDJ1_9CORY</name>